<dbReference type="EMBL" id="KN881583">
    <property type="protein sequence ID" value="KIY53833.1"/>
    <property type="molecule type" value="Genomic_DNA"/>
</dbReference>
<keyword evidence="2" id="KW-1185">Reference proteome</keyword>
<dbReference type="AlphaFoldDB" id="A0A0D7ASP2"/>
<sequence length="328" mass="37093">MNITALDTIADNPHLFSIVTPIDVDRFEDLLTSHPNRPLVQSVCQSLREGFWPWASTAGRDYPDTYDNTEGRKPITDPAYLAFIREQCAIEEAAGRFSVPFGPALRPGMYGVPLWAVPKPHSDKLRLVVDHSAGAFSLNSMIPKSERSIHLDGLQQFGQALIQARETHADRPLVVWKSDVSHAYRILPMHPLWQIKQTVLVDGKRRVDLCNNFGGGGSGRIWGTFFGLVLWIATFIKLILDLFGYVDDITLLQLWDYLGVPHEKRKQEWGTSLVIIGFLVDTNSMTITMPDQSRFDLIAALRSFAVPKQRRPLVEFQRIAGWVNWSLN</sequence>
<evidence type="ECO:0000313" key="1">
    <source>
        <dbReference type="EMBL" id="KIY53833.1"/>
    </source>
</evidence>
<accession>A0A0D7ASP2</accession>
<gene>
    <name evidence="1" type="ORF">FISHEDRAFT_32373</name>
</gene>
<dbReference type="Proteomes" id="UP000054144">
    <property type="component" value="Unassembled WGS sequence"/>
</dbReference>
<reference evidence="1 2" key="1">
    <citation type="journal article" date="2015" name="Fungal Genet. Biol.">
        <title>Evolution of novel wood decay mechanisms in Agaricales revealed by the genome sequences of Fistulina hepatica and Cylindrobasidium torrendii.</title>
        <authorList>
            <person name="Floudas D."/>
            <person name="Held B.W."/>
            <person name="Riley R."/>
            <person name="Nagy L.G."/>
            <person name="Koehler G."/>
            <person name="Ransdell A.S."/>
            <person name="Younus H."/>
            <person name="Chow J."/>
            <person name="Chiniquy J."/>
            <person name="Lipzen A."/>
            <person name="Tritt A."/>
            <person name="Sun H."/>
            <person name="Haridas S."/>
            <person name="LaButti K."/>
            <person name="Ohm R.A."/>
            <person name="Kues U."/>
            <person name="Blanchette R.A."/>
            <person name="Grigoriev I.V."/>
            <person name="Minto R.E."/>
            <person name="Hibbett D.S."/>
        </authorList>
    </citation>
    <scope>NUCLEOTIDE SEQUENCE [LARGE SCALE GENOMIC DNA]</scope>
    <source>
        <strain evidence="1 2">ATCC 64428</strain>
    </source>
</reference>
<feature type="non-terminal residue" evidence="1">
    <location>
        <position position="328"/>
    </location>
</feature>
<dbReference type="InterPro" id="IPR043502">
    <property type="entry name" value="DNA/RNA_pol_sf"/>
</dbReference>
<evidence type="ECO:0008006" key="3">
    <source>
        <dbReference type="Google" id="ProtNLM"/>
    </source>
</evidence>
<name>A0A0D7ASP2_9AGAR</name>
<organism evidence="1 2">
    <name type="scientific">Fistulina hepatica ATCC 64428</name>
    <dbReference type="NCBI Taxonomy" id="1128425"/>
    <lineage>
        <taxon>Eukaryota</taxon>
        <taxon>Fungi</taxon>
        <taxon>Dikarya</taxon>
        <taxon>Basidiomycota</taxon>
        <taxon>Agaricomycotina</taxon>
        <taxon>Agaricomycetes</taxon>
        <taxon>Agaricomycetidae</taxon>
        <taxon>Agaricales</taxon>
        <taxon>Fistulinaceae</taxon>
        <taxon>Fistulina</taxon>
    </lineage>
</organism>
<dbReference type="SUPFAM" id="SSF56672">
    <property type="entry name" value="DNA/RNA polymerases"/>
    <property type="match status" value="1"/>
</dbReference>
<proteinExistence type="predicted"/>
<evidence type="ECO:0000313" key="2">
    <source>
        <dbReference type="Proteomes" id="UP000054144"/>
    </source>
</evidence>
<protein>
    <recommendedName>
        <fullName evidence="3">DNA/RNA polymerase</fullName>
    </recommendedName>
</protein>
<dbReference type="OrthoDB" id="3254233at2759"/>